<protein>
    <submittedName>
        <fullName evidence="1">Uncharacterized protein</fullName>
    </submittedName>
</protein>
<proteinExistence type="predicted"/>
<reference evidence="1" key="1">
    <citation type="submission" date="2018-02" db="EMBL/GenBank/DDBJ databases">
        <title>Rhizophora mucronata_Transcriptome.</title>
        <authorList>
            <person name="Meera S.P."/>
            <person name="Sreeshan A."/>
            <person name="Augustine A."/>
        </authorList>
    </citation>
    <scope>NUCLEOTIDE SEQUENCE</scope>
    <source>
        <tissue evidence="1">Leaf</tissue>
    </source>
</reference>
<name>A0A2P2NCQ9_RHIMU</name>
<dbReference type="EMBL" id="GGEC01059736">
    <property type="protein sequence ID" value="MBX40220.1"/>
    <property type="molecule type" value="Transcribed_RNA"/>
</dbReference>
<evidence type="ECO:0000313" key="1">
    <source>
        <dbReference type="EMBL" id="MBX40220.1"/>
    </source>
</evidence>
<accession>A0A2P2NCQ9</accession>
<sequence>MLDGKQENKNSTSNWKLDILMVLP</sequence>
<organism evidence="1">
    <name type="scientific">Rhizophora mucronata</name>
    <name type="common">Asiatic mangrove</name>
    <dbReference type="NCBI Taxonomy" id="61149"/>
    <lineage>
        <taxon>Eukaryota</taxon>
        <taxon>Viridiplantae</taxon>
        <taxon>Streptophyta</taxon>
        <taxon>Embryophyta</taxon>
        <taxon>Tracheophyta</taxon>
        <taxon>Spermatophyta</taxon>
        <taxon>Magnoliopsida</taxon>
        <taxon>eudicotyledons</taxon>
        <taxon>Gunneridae</taxon>
        <taxon>Pentapetalae</taxon>
        <taxon>rosids</taxon>
        <taxon>fabids</taxon>
        <taxon>Malpighiales</taxon>
        <taxon>Rhizophoraceae</taxon>
        <taxon>Rhizophora</taxon>
    </lineage>
</organism>
<dbReference type="AlphaFoldDB" id="A0A2P2NCQ9"/>